<evidence type="ECO:0000256" key="7">
    <source>
        <dbReference type="ARBA" id="ARBA00047464"/>
    </source>
</evidence>
<proteinExistence type="inferred from homology"/>
<evidence type="ECO:0000256" key="3">
    <source>
        <dbReference type="ARBA" id="ARBA00012970"/>
    </source>
</evidence>
<evidence type="ECO:0000256" key="14">
    <source>
        <dbReference type="SAM" id="MobiDB-lite"/>
    </source>
</evidence>
<dbReference type="NCBIfam" id="TIGR01035">
    <property type="entry name" value="hemA"/>
    <property type="match status" value="1"/>
</dbReference>
<dbReference type="Gene3D" id="3.30.460.30">
    <property type="entry name" value="Glutamyl-tRNA reductase, N-terminal domain"/>
    <property type="match status" value="1"/>
</dbReference>
<evidence type="ECO:0000256" key="11">
    <source>
        <dbReference type="PIRSR" id="PIRSR000445-3"/>
    </source>
</evidence>
<dbReference type="InterPro" id="IPR036453">
    <property type="entry name" value="GluRdtase_dimer_dom_sf"/>
</dbReference>
<feature type="binding site" evidence="8 10">
    <location>
        <position position="82"/>
    </location>
    <ligand>
        <name>substrate</name>
    </ligand>
</feature>
<dbReference type="Gene3D" id="3.40.50.720">
    <property type="entry name" value="NAD(P)-binding Rossmann-like Domain"/>
    <property type="match status" value="1"/>
</dbReference>
<comment type="domain">
    <text evidence="8">Possesses an unusual extended V-shaped dimeric structure with each monomer consisting of three distinct domains arranged along a curved 'spinal' alpha-helix. The N-terminal catalytic domain specifically recognizes the glutamate moiety of the substrate. The second domain is the NADPH-binding domain, and the third C-terminal domain is responsible for dimerization.</text>
</comment>
<dbReference type="AlphaFoldDB" id="A0A1D8S1V6"/>
<evidence type="ECO:0000256" key="1">
    <source>
        <dbReference type="ARBA" id="ARBA00005059"/>
    </source>
</evidence>
<evidence type="ECO:0000313" key="19">
    <source>
        <dbReference type="Proteomes" id="UP000185608"/>
    </source>
</evidence>
<dbReference type="PANTHER" id="PTHR43013:SF1">
    <property type="entry name" value="GLUTAMYL-TRNA REDUCTASE"/>
    <property type="match status" value="1"/>
</dbReference>
<dbReference type="STRING" id="1873524.HSR6_0128"/>
<dbReference type="Pfam" id="PF01488">
    <property type="entry name" value="Shikimate_DH"/>
    <property type="match status" value="1"/>
</dbReference>
<feature type="domain" description="Glutamyl-tRNA reductase N-terminal" evidence="17">
    <location>
        <begin position="10"/>
        <end position="116"/>
    </location>
</feature>
<evidence type="ECO:0000259" key="17">
    <source>
        <dbReference type="Pfam" id="PF05201"/>
    </source>
</evidence>
<evidence type="ECO:0000256" key="12">
    <source>
        <dbReference type="PIRSR" id="PIRSR000445-4"/>
    </source>
</evidence>
<reference evidence="18 19" key="1">
    <citation type="submission" date="2016-06" db="EMBL/GenBank/DDBJ databases">
        <title>Discovery of anaerobic lithoheterotrophic haloarchaeon capable of sulfur respiration by hydrogen and formate.</title>
        <authorList>
            <person name="Sorokin D.Y."/>
            <person name="Kublanov I.V."/>
            <person name="Roman P."/>
            <person name="Sinninghe Damste J.S."/>
            <person name="Golyshin P.N."/>
            <person name="Rojo D."/>
            <person name="Ciordia S."/>
            <person name="Mena Md.C."/>
            <person name="Ferrer M."/>
            <person name="Smedile F."/>
            <person name="Messina E."/>
            <person name="La Cono V."/>
            <person name="Yakimov M.M."/>
        </authorList>
    </citation>
    <scope>NUCLEOTIDE SEQUENCE [LARGE SCALE GENOMIC DNA]</scope>
    <source>
        <strain evidence="18 19">HTSR1</strain>
    </source>
</reference>
<feature type="binding site" evidence="8 10">
    <location>
        <position position="71"/>
    </location>
    <ligand>
        <name>substrate</name>
    </ligand>
</feature>
<keyword evidence="4 8" id="KW-0521">NADP</keyword>
<dbReference type="KEGG" id="halh:HTSR_0129"/>
<dbReference type="EMBL" id="CP016070">
    <property type="protein sequence ID" value="AOW79337.1"/>
    <property type="molecule type" value="Genomic_DNA"/>
</dbReference>
<dbReference type="InterPro" id="IPR006151">
    <property type="entry name" value="Shikm_DH/Glu-tRNA_Rdtase"/>
</dbReference>
<evidence type="ECO:0000256" key="8">
    <source>
        <dbReference type="HAMAP-Rule" id="MF_00087"/>
    </source>
</evidence>
<organism evidence="18 19">
    <name type="scientific">Halodesulfurarchaeum formicicum</name>
    <dbReference type="NCBI Taxonomy" id="1873524"/>
    <lineage>
        <taxon>Archaea</taxon>
        <taxon>Methanobacteriati</taxon>
        <taxon>Methanobacteriota</taxon>
        <taxon>Stenosarchaea group</taxon>
        <taxon>Halobacteria</taxon>
        <taxon>Halobacteriales</taxon>
        <taxon>Halobacteriaceae</taxon>
        <taxon>Halodesulfurarchaeum</taxon>
    </lineage>
</organism>
<feature type="binding site" evidence="8 10">
    <location>
        <begin position="21"/>
        <end position="24"/>
    </location>
    <ligand>
        <name>substrate</name>
    </ligand>
</feature>
<evidence type="ECO:0000313" key="18">
    <source>
        <dbReference type="EMBL" id="AOW79337.1"/>
    </source>
</evidence>
<dbReference type="InterPro" id="IPR036343">
    <property type="entry name" value="GluRdtase_N_sf"/>
</dbReference>
<comment type="function">
    <text evidence="8">Catalyzes the NADPH-dependent reduction of glutamyl-tRNA(Glu) to glutamate 1-semialdehyde (GSA).</text>
</comment>
<feature type="region of interest" description="Disordered" evidence="14">
    <location>
        <begin position="372"/>
        <end position="392"/>
    </location>
</feature>
<dbReference type="Pfam" id="PF05201">
    <property type="entry name" value="GlutR_N"/>
    <property type="match status" value="1"/>
</dbReference>
<dbReference type="InterPro" id="IPR000343">
    <property type="entry name" value="4pyrrol_synth_GluRdtase"/>
</dbReference>
<evidence type="ECO:0000256" key="10">
    <source>
        <dbReference type="PIRSR" id="PIRSR000445-2"/>
    </source>
</evidence>
<comment type="miscellaneous">
    <text evidence="8">During catalysis, the active site Cys acts as a nucleophile attacking the alpha-carbonyl group of tRNA-bound glutamate with the formation of a thioester intermediate between enzyme and glutamate, and the concomitant release of tRNA(Glu). The thioester intermediate is finally reduced by direct hydride transfer from NADPH, to form the product GSA.</text>
</comment>
<evidence type="ECO:0000259" key="15">
    <source>
        <dbReference type="Pfam" id="PF00745"/>
    </source>
</evidence>
<evidence type="ECO:0000256" key="6">
    <source>
        <dbReference type="ARBA" id="ARBA00023244"/>
    </source>
</evidence>
<feature type="binding site" evidence="8 11">
    <location>
        <begin position="149"/>
        <end position="154"/>
    </location>
    <ligand>
        <name>NADP(+)</name>
        <dbReference type="ChEBI" id="CHEBI:58349"/>
    </ligand>
</feature>
<feature type="site" description="Important for activity" evidence="8 12">
    <location>
        <position position="61"/>
    </location>
</feature>
<protein>
    <recommendedName>
        <fullName evidence="3 8">Glutamyl-tRNA reductase</fullName>
        <shortName evidence="8">GluTR</shortName>
        <ecNumber evidence="3 8">1.2.1.70</ecNumber>
    </recommendedName>
</protein>
<name>A0A1D8S1V6_9EURY</name>
<sequence length="392" mass="42325">MGQLRYRLANAGAEEVYVLHTCNRAEYYVTGSSTAREAVVEDIELPADTIQRLSGPAAARHLLRVAAGLESMVVGEDEILGQVSRAQEEGLSQLNGTLGPIVEKAIRVGKRVRSETRINEGNPSMGTAAAELASRQLGDLSDVRAIVIGAGEMGKLVAKPLADRGAELLITNRTYDSAKELAQRVAGTPICFEAIHGSLSEVDLVVTATDAPHPILDAATFDETNVTVLDLANPPDVADPARDLDSVTLFDIDDIGSIVDSAMATRTEAATEAERIVDTEMEALERDLKKREADEMLSTIYDRAEELRQAEVNRAQNRLNQNGGLTEREREILDDLGSALVNKLLSTPTRSIKQAAVAEDYETLRTVADVFEVPEAPPEEPVEPDTEEQADG</sequence>
<dbReference type="Proteomes" id="UP000185608">
    <property type="component" value="Chromosome"/>
</dbReference>
<evidence type="ECO:0000256" key="9">
    <source>
        <dbReference type="PIRSR" id="PIRSR000445-1"/>
    </source>
</evidence>
<feature type="domain" description="Quinate/shikimate 5-dehydrogenase/glutamyl-tRNA reductase" evidence="16">
    <location>
        <begin position="131"/>
        <end position="257"/>
    </location>
</feature>
<evidence type="ECO:0000256" key="2">
    <source>
        <dbReference type="ARBA" id="ARBA00005916"/>
    </source>
</evidence>
<evidence type="ECO:0000259" key="16">
    <source>
        <dbReference type="Pfam" id="PF01488"/>
    </source>
</evidence>
<dbReference type="Pfam" id="PF00745">
    <property type="entry name" value="GlutR_dimer"/>
    <property type="match status" value="1"/>
</dbReference>
<dbReference type="GO" id="GO:0008883">
    <property type="term" value="F:glutamyl-tRNA reductase activity"/>
    <property type="evidence" value="ECO:0007669"/>
    <property type="project" value="UniProtKB-UniRule"/>
</dbReference>
<dbReference type="InterPro" id="IPR015895">
    <property type="entry name" value="4pyrrol_synth_GluRdtase_N"/>
</dbReference>
<feature type="binding site" evidence="8 10">
    <location>
        <begin position="76"/>
        <end position="78"/>
    </location>
    <ligand>
        <name>substrate</name>
    </ligand>
</feature>
<comment type="pathway">
    <text evidence="1 8 13">Porphyrin-containing compound metabolism; protoporphyrin-IX biosynthesis; 5-aminolevulinate from L-glutamyl-tRNA(Glu): step 1/2.</text>
</comment>
<dbReference type="SUPFAM" id="SSF69075">
    <property type="entry name" value="Glutamyl tRNA-reductase dimerization domain"/>
    <property type="match status" value="1"/>
</dbReference>
<dbReference type="UniPathway" id="UPA00251">
    <property type="reaction ID" value="UER00316"/>
</dbReference>
<dbReference type="GO" id="GO:0050661">
    <property type="term" value="F:NADP binding"/>
    <property type="evidence" value="ECO:0007669"/>
    <property type="project" value="InterPro"/>
</dbReference>
<dbReference type="PATRIC" id="fig|1855411.3.peg.127"/>
<keyword evidence="5 8" id="KW-0560">Oxidoreductase</keyword>
<keyword evidence="6 8" id="KW-0627">Porphyrin biosynthesis</keyword>
<evidence type="ECO:0000256" key="4">
    <source>
        <dbReference type="ARBA" id="ARBA00022857"/>
    </source>
</evidence>
<feature type="compositionally biased region" description="Acidic residues" evidence="14">
    <location>
        <begin position="377"/>
        <end position="392"/>
    </location>
</feature>
<dbReference type="InterPro" id="IPR036291">
    <property type="entry name" value="NAD(P)-bd_dom_sf"/>
</dbReference>
<dbReference type="PANTHER" id="PTHR43013">
    <property type="entry name" value="GLUTAMYL-TRNA REDUCTASE"/>
    <property type="match status" value="1"/>
</dbReference>
<comment type="subunit">
    <text evidence="8">Homodimer.</text>
</comment>
<dbReference type="HAMAP" id="MF_00087">
    <property type="entry name" value="Glu_tRNA_reductase"/>
    <property type="match status" value="1"/>
</dbReference>
<feature type="active site" description="Nucleophile" evidence="8 9">
    <location>
        <position position="22"/>
    </location>
</feature>
<accession>A0A1D8S1V6</accession>
<dbReference type="InterPro" id="IPR015896">
    <property type="entry name" value="4pyrrol_synth_GluRdtase_dimer"/>
</dbReference>
<dbReference type="SUPFAM" id="SSF51735">
    <property type="entry name" value="NAD(P)-binding Rossmann-fold domains"/>
    <property type="match status" value="1"/>
</dbReference>
<evidence type="ECO:0000256" key="5">
    <source>
        <dbReference type="ARBA" id="ARBA00023002"/>
    </source>
</evidence>
<dbReference type="PIRSF" id="PIRSF000445">
    <property type="entry name" value="4pyrrol_synth_GluRdtase"/>
    <property type="match status" value="1"/>
</dbReference>
<comment type="catalytic activity">
    <reaction evidence="7 8 13">
        <text>(S)-4-amino-5-oxopentanoate + tRNA(Glu) + NADP(+) = L-glutamyl-tRNA(Glu) + NADPH + H(+)</text>
        <dbReference type="Rhea" id="RHEA:12344"/>
        <dbReference type="Rhea" id="RHEA-COMP:9663"/>
        <dbReference type="Rhea" id="RHEA-COMP:9680"/>
        <dbReference type="ChEBI" id="CHEBI:15378"/>
        <dbReference type="ChEBI" id="CHEBI:57501"/>
        <dbReference type="ChEBI" id="CHEBI:57783"/>
        <dbReference type="ChEBI" id="CHEBI:58349"/>
        <dbReference type="ChEBI" id="CHEBI:78442"/>
        <dbReference type="ChEBI" id="CHEBI:78520"/>
        <dbReference type="EC" id="1.2.1.70"/>
    </reaction>
</comment>
<dbReference type="EC" id="1.2.1.70" evidence="3 8"/>
<dbReference type="GO" id="GO:0019353">
    <property type="term" value="P:protoporphyrinogen IX biosynthetic process from glutamate"/>
    <property type="evidence" value="ECO:0007669"/>
    <property type="project" value="TreeGrafter"/>
</dbReference>
<evidence type="ECO:0000256" key="13">
    <source>
        <dbReference type="RuleBase" id="RU000584"/>
    </source>
</evidence>
<dbReference type="SUPFAM" id="SSF69742">
    <property type="entry name" value="Glutamyl tRNA-reductase catalytic, N-terminal domain"/>
    <property type="match status" value="1"/>
</dbReference>
<gene>
    <name evidence="8" type="primary">hemA</name>
    <name evidence="18" type="ORF">HTSR_0129</name>
</gene>
<feature type="domain" description="Tetrapyrrole biosynthesis glutamyl-tRNA reductase dimerisation" evidence="15">
    <location>
        <begin position="272"/>
        <end position="372"/>
    </location>
</feature>
<comment type="similarity">
    <text evidence="2 8 13">Belongs to the glutamyl-tRNA reductase family.</text>
</comment>